<gene>
    <name evidence="2" type="ORF">K0M31_013386</name>
</gene>
<feature type="region of interest" description="Disordered" evidence="1">
    <location>
        <begin position="19"/>
        <end position="111"/>
    </location>
</feature>
<organism evidence="2 3">
    <name type="scientific">Melipona bicolor</name>
    <dbReference type="NCBI Taxonomy" id="60889"/>
    <lineage>
        <taxon>Eukaryota</taxon>
        <taxon>Metazoa</taxon>
        <taxon>Ecdysozoa</taxon>
        <taxon>Arthropoda</taxon>
        <taxon>Hexapoda</taxon>
        <taxon>Insecta</taxon>
        <taxon>Pterygota</taxon>
        <taxon>Neoptera</taxon>
        <taxon>Endopterygota</taxon>
        <taxon>Hymenoptera</taxon>
        <taxon>Apocrita</taxon>
        <taxon>Aculeata</taxon>
        <taxon>Apoidea</taxon>
        <taxon>Anthophila</taxon>
        <taxon>Apidae</taxon>
        <taxon>Melipona</taxon>
    </lineage>
</organism>
<reference evidence="2" key="1">
    <citation type="submission" date="2021-10" db="EMBL/GenBank/DDBJ databases">
        <title>Melipona bicolor Genome sequencing and assembly.</title>
        <authorList>
            <person name="Araujo N.S."/>
            <person name="Arias M.C."/>
        </authorList>
    </citation>
    <scope>NUCLEOTIDE SEQUENCE</scope>
    <source>
        <strain evidence="2">USP_2M_L1-L4_2017</strain>
        <tissue evidence="2">Whole body</tissue>
    </source>
</reference>
<feature type="compositionally biased region" description="Basic and acidic residues" evidence="1">
    <location>
        <begin position="57"/>
        <end position="66"/>
    </location>
</feature>
<proteinExistence type="predicted"/>
<keyword evidence="3" id="KW-1185">Reference proteome</keyword>
<evidence type="ECO:0000313" key="2">
    <source>
        <dbReference type="EMBL" id="KAK1119561.1"/>
    </source>
</evidence>
<comment type="caution">
    <text evidence="2">The sequence shown here is derived from an EMBL/GenBank/DDBJ whole genome shotgun (WGS) entry which is preliminary data.</text>
</comment>
<name>A0AA40FIL1_9HYME</name>
<dbReference type="AlphaFoldDB" id="A0AA40FIL1"/>
<protein>
    <submittedName>
        <fullName evidence="2">Uncharacterized protein</fullName>
    </submittedName>
</protein>
<evidence type="ECO:0000313" key="3">
    <source>
        <dbReference type="Proteomes" id="UP001177670"/>
    </source>
</evidence>
<accession>A0AA40FIL1</accession>
<sequence>MLEYPLSSKLLALFSGSFYGTAGLDKKGKYGQTGKGGRGRRSIETTGRKERKKKRKRDEFEEREKEEKEEEEEEEKGNVLGAKTEEGDQEVEGRRRWSSKMAVGSASPGTR</sequence>
<dbReference type="Proteomes" id="UP001177670">
    <property type="component" value="Unassembled WGS sequence"/>
</dbReference>
<feature type="compositionally biased region" description="Basic and acidic residues" evidence="1">
    <location>
        <begin position="83"/>
        <end position="95"/>
    </location>
</feature>
<dbReference type="EMBL" id="JAHYIQ010000036">
    <property type="protein sequence ID" value="KAK1119561.1"/>
    <property type="molecule type" value="Genomic_DNA"/>
</dbReference>
<evidence type="ECO:0000256" key="1">
    <source>
        <dbReference type="SAM" id="MobiDB-lite"/>
    </source>
</evidence>